<dbReference type="KEGG" id="vg:77945872"/>
<dbReference type="Proteomes" id="UP000663288">
    <property type="component" value="Segment"/>
</dbReference>
<dbReference type="RefSeq" id="YP_010669689.1">
    <property type="nucleotide sequence ID" value="NC_070961.1"/>
</dbReference>
<evidence type="ECO:0000313" key="2">
    <source>
        <dbReference type="Proteomes" id="UP000663288"/>
    </source>
</evidence>
<organism evidence="1 2">
    <name type="scientific">Synechococcus phage S-H9-1</name>
    <dbReference type="NCBI Taxonomy" id="2783674"/>
    <lineage>
        <taxon>Viruses</taxon>
        <taxon>Duplodnaviria</taxon>
        <taxon>Heunggongvirae</taxon>
        <taxon>Uroviricota</taxon>
        <taxon>Caudoviricetes</taxon>
        <taxon>Pantevenvirales</taxon>
        <taxon>Kyanoviridae</taxon>
        <taxon>Scyllavirus</taxon>
        <taxon>Scyllavirus aitchnine</taxon>
    </lineage>
</organism>
<dbReference type="GeneID" id="77945872"/>
<accession>A0A873WDR1</accession>
<sequence>MMARSAAAKADVAAGTEILTPAPESGRWGVWNISDRH</sequence>
<protein>
    <submittedName>
        <fullName evidence="1">Uncharacterized protein</fullName>
    </submittedName>
</protein>
<evidence type="ECO:0000313" key="1">
    <source>
        <dbReference type="EMBL" id="QPB08273.1"/>
    </source>
</evidence>
<keyword evidence="2" id="KW-1185">Reference proteome</keyword>
<proteinExistence type="predicted"/>
<reference evidence="1" key="1">
    <citation type="submission" date="2020-10" db="EMBL/GenBank/DDBJ databases">
        <title>The Isolation and Genome Sequence of a Novel Cyanophage S-H9-1 from the Yellow Sea, China.</title>
        <authorList>
            <person name="Jiang T."/>
        </authorList>
    </citation>
    <scope>NUCLEOTIDE SEQUENCE</scope>
</reference>
<dbReference type="EMBL" id="MW117966">
    <property type="protein sequence ID" value="QPB08273.1"/>
    <property type="molecule type" value="Genomic_DNA"/>
</dbReference>
<name>A0A873WDR1_9CAUD</name>